<dbReference type="Proteomes" id="UP000887013">
    <property type="component" value="Unassembled WGS sequence"/>
</dbReference>
<evidence type="ECO:0000313" key="2">
    <source>
        <dbReference type="EMBL" id="GFU18254.1"/>
    </source>
</evidence>
<sequence length="595" mass="67114">MISQKPKLKDKCSDLRFENSTAEQRLEPAKTNEKEIDSLESEQSHTHIETVKEGQGGIIGEYTILQSTGLELKSTSSEYERKRKKSPNTALESMDQQMYLHSSTEDGPIYKNIIIGAMAPECQNKEKLVFSRKTNKFQDLSEWGNPNFSGSLHEGQENKSFSERNQAQRKECYYSVEDSSILTKICIGARSPENIDHEDLRSKRNNPKLIAHKELGEPSGSASASFGENNKSKPIGYRAQQIRLHFSDEEGPLYGNIPIGEVVPVRLNNEQLISKRKNAKFPERSERRKPNCSASLRNAEENSSERNENSIFENVCIGEWSPEVVELETIRSKRKSLNPQTAIELGEPSGSASASFGENNKSKPIGYRAQQIRLHFSDEESPLYGNIPIGEVAPVHLSNEQLISKRKNAKFPERSERRKPNCSASLRNADENSSERKKNSIFENVCIGEWSPEVVELETIRSKRKSLNPQTAKELGEPSGSASASFGENNKSKPIGYRAQQIRLHFSDEESPLYGNIPIGEVAPVHLSNEQIISKRKNAKFPERSERRKPNCSASLRNAEENSSERNENSMFKNVCIGEWSPEVVELETIRSKRK</sequence>
<evidence type="ECO:0000313" key="3">
    <source>
        <dbReference type="Proteomes" id="UP000887013"/>
    </source>
</evidence>
<feature type="compositionally biased region" description="Basic and acidic residues" evidence="1">
    <location>
        <begin position="24"/>
        <end position="52"/>
    </location>
</feature>
<feature type="compositionally biased region" description="Basic and acidic residues" evidence="1">
    <location>
        <begin position="428"/>
        <end position="437"/>
    </location>
</feature>
<feature type="region of interest" description="Disordered" evidence="1">
    <location>
        <begin position="142"/>
        <end position="164"/>
    </location>
</feature>
<feature type="compositionally biased region" description="Basic and acidic residues" evidence="1">
    <location>
        <begin position="558"/>
        <end position="568"/>
    </location>
</feature>
<feature type="compositionally biased region" description="Polar residues" evidence="1">
    <location>
        <begin position="350"/>
        <end position="359"/>
    </location>
</feature>
<feature type="compositionally biased region" description="Basic and acidic residues" evidence="1">
    <location>
        <begin position="280"/>
        <end position="289"/>
    </location>
</feature>
<feature type="region of interest" description="Disordered" evidence="1">
    <location>
        <begin position="74"/>
        <end position="94"/>
    </location>
</feature>
<proteinExistence type="predicted"/>
<organism evidence="2 3">
    <name type="scientific">Nephila pilipes</name>
    <name type="common">Giant wood spider</name>
    <name type="synonym">Nephila maculata</name>
    <dbReference type="NCBI Taxonomy" id="299642"/>
    <lineage>
        <taxon>Eukaryota</taxon>
        <taxon>Metazoa</taxon>
        <taxon>Ecdysozoa</taxon>
        <taxon>Arthropoda</taxon>
        <taxon>Chelicerata</taxon>
        <taxon>Arachnida</taxon>
        <taxon>Araneae</taxon>
        <taxon>Araneomorphae</taxon>
        <taxon>Entelegynae</taxon>
        <taxon>Araneoidea</taxon>
        <taxon>Nephilidae</taxon>
        <taxon>Nephila</taxon>
    </lineage>
</organism>
<name>A0A8X6QBW0_NEPPI</name>
<feature type="region of interest" description="Disordered" evidence="1">
    <location>
        <begin position="276"/>
        <end position="307"/>
    </location>
</feature>
<feature type="region of interest" description="Disordered" evidence="1">
    <location>
        <begin position="1"/>
        <end position="53"/>
    </location>
</feature>
<feature type="compositionally biased region" description="Basic and acidic residues" evidence="1">
    <location>
        <begin position="298"/>
        <end position="307"/>
    </location>
</feature>
<feature type="region of interest" description="Disordered" evidence="1">
    <location>
        <begin position="406"/>
        <end position="437"/>
    </location>
</feature>
<feature type="compositionally biased region" description="Basic and acidic residues" evidence="1">
    <location>
        <begin position="154"/>
        <end position="164"/>
    </location>
</feature>
<gene>
    <name evidence="2" type="ORF">NPIL_139091</name>
</gene>
<keyword evidence="3" id="KW-1185">Reference proteome</keyword>
<feature type="region of interest" description="Disordered" evidence="1">
    <location>
        <begin position="465"/>
        <end position="494"/>
    </location>
</feature>
<protein>
    <submittedName>
        <fullName evidence="2">Uncharacterized protein</fullName>
    </submittedName>
</protein>
<feature type="compositionally biased region" description="Basic and acidic residues" evidence="1">
    <location>
        <begin position="7"/>
        <end position="17"/>
    </location>
</feature>
<reference evidence="2" key="1">
    <citation type="submission" date="2020-08" db="EMBL/GenBank/DDBJ databases">
        <title>Multicomponent nature underlies the extraordinary mechanical properties of spider dragline silk.</title>
        <authorList>
            <person name="Kono N."/>
            <person name="Nakamura H."/>
            <person name="Mori M."/>
            <person name="Yoshida Y."/>
            <person name="Ohtoshi R."/>
            <person name="Malay A.D."/>
            <person name="Moran D.A.P."/>
            <person name="Tomita M."/>
            <person name="Numata K."/>
            <person name="Arakawa K."/>
        </authorList>
    </citation>
    <scope>NUCLEOTIDE SEQUENCE</scope>
</reference>
<feature type="region of interest" description="Disordered" evidence="1">
    <location>
        <begin position="343"/>
        <end position="362"/>
    </location>
</feature>
<dbReference type="EMBL" id="BMAW01126776">
    <property type="protein sequence ID" value="GFU18254.1"/>
    <property type="molecule type" value="Genomic_DNA"/>
</dbReference>
<evidence type="ECO:0000256" key="1">
    <source>
        <dbReference type="SAM" id="MobiDB-lite"/>
    </source>
</evidence>
<accession>A0A8X6QBW0</accession>
<comment type="caution">
    <text evidence="2">The sequence shown here is derived from an EMBL/GenBank/DDBJ whole genome shotgun (WGS) entry which is preliminary data.</text>
</comment>
<feature type="compositionally biased region" description="Basic and acidic residues" evidence="1">
    <location>
        <begin position="410"/>
        <end position="419"/>
    </location>
</feature>
<feature type="compositionally biased region" description="Polar residues" evidence="1">
    <location>
        <begin position="480"/>
        <end position="489"/>
    </location>
</feature>
<dbReference type="AlphaFoldDB" id="A0A8X6QBW0"/>
<feature type="compositionally biased region" description="Basic and acidic residues" evidence="1">
    <location>
        <begin position="540"/>
        <end position="549"/>
    </location>
</feature>
<feature type="non-terminal residue" evidence="2">
    <location>
        <position position="595"/>
    </location>
</feature>
<feature type="region of interest" description="Disordered" evidence="1">
    <location>
        <begin position="536"/>
        <end position="568"/>
    </location>
</feature>